<keyword evidence="4" id="KW-1185">Reference proteome</keyword>
<feature type="coiled-coil region" evidence="1">
    <location>
        <begin position="21"/>
        <end position="48"/>
    </location>
</feature>
<reference evidence="3" key="1">
    <citation type="submission" date="2023-10" db="EMBL/GenBank/DDBJ databases">
        <title>Genome assemblies of two species of porcelain crab, Petrolisthes cinctipes and Petrolisthes manimaculis (Anomura: Porcellanidae).</title>
        <authorList>
            <person name="Angst P."/>
        </authorList>
    </citation>
    <scope>NUCLEOTIDE SEQUENCE</scope>
    <source>
        <strain evidence="3">PB745_01</strain>
        <tissue evidence="3">Gill</tissue>
    </source>
</reference>
<dbReference type="AlphaFoldDB" id="A0AAE1G433"/>
<proteinExistence type="predicted"/>
<feature type="region of interest" description="Disordered" evidence="2">
    <location>
        <begin position="333"/>
        <end position="360"/>
    </location>
</feature>
<gene>
    <name evidence="3" type="ORF">Pcinc_010809</name>
</gene>
<organism evidence="3 4">
    <name type="scientific">Petrolisthes cinctipes</name>
    <name type="common">Flat porcelain crab</name>
    <dbReference type="NCBI Taxonomy" id="88211"/>
    <lineage>
        <taxon>Eukaryota</taxon>
        <taxon>Metazoa</taxon>
        <taxon>Ecdysozoa</taxon>
        <taxon>Arthropoda</taxon>
        <taxon>Crustacea</taxon>
        <taxon>Multicrustacea</taxon>
        <taxon>Malacostraca</taxon>
        <taxon>Eumalacostraca</taxon>
        <taxon>Eucarida</taxon>
        <taxon>Decapoda</taxon>
        <taxon>Pleocyemata</taxon>
        <taxon>Anomura</taxon>
        <taxon>Galatheoidea</taxon>
        <taxon>Porcellanidae</taxon>
        <taxon>Petrolisthes</taxon>
    </lineage>
</organism>
<name>A0AAE1G433_PETCI</name>
<dbReference type="EMBL" id="JAWQEG010000835">
    <property type="protein sequence ID" value="KAK3884966.1"/>
    <property type="molecule type" value="Genomic_DNA"/>
</dbReference>
<keyword evidence="1" id="KW-0175">Coiled coil</keyword>
<dbReference type="Proteomes" id="UP001286313">
    <property type="component" value="Unassembled WGS sequence"/>
</dbReference>
<evidence type="ECO:0000256" key="1">
    <source>
        <dbReference type="SAM" id="Coils"/>
    </source>
</evidence>
<evidence type="ECO:0000256" key="2">
    <source>
        <dbReference type="SAM" id="MobiDB-lite"/>
    </source>
</evidence>
<protein>
    <submittedName>
        <fullName evidence="3">Uncharacterized protein</fullName>
    </submittedName>
</protein>
<sequence>MADDVSTVIETLRPRDGEKTAEDGAREISLLREKLKEKELEIARISVDLKVSVEDADGLRHLDHRGAREELDSKIAFISSLEAKLKEKESIINEKDKIIKRMASAASSKCRSVVGTYRNTSTCCLLFKSRNSIRVGRLEKDGPQIHPEETYNVYTCYVASDGEGQSMRKLVVSVINRNVNKHTDLVPVGVIEGCENPKAGRDVFKNMSGVMLRTQFERAMTKMNRSYTTKDCGNRTQDLVSKLDYMDVLSELSRYMGPTPKVLAVGGWMLKGGDKRKLRREVVEERDLIYILSTTPNCFKAPRTAAEPAASLKRNGDLEMRTVYENSSTVRVFSKGGGSKRLSDSSDDDDENSSKRRRVV</sequence>
<evidence type="ECO:0000313" key="3">
    <source>
        <dbReference type="EMBL" id="KAK3884966.1"/>
    </source>
</evidence>
<comment type="caution">
    <text evidence="3">The sequence shown here is derived from an EMBL/GenBank/DDBJ whole genome shotgun (WGS) entry which is preliminary data.</text>
</comment>
<evidence type="ECO:0000313" key="4">
    <source>
        <dbReference type="Proteomes" id="UP001286313"/>
    </source>
</evidence>
<accession>A0AAE1G433</accession>